<evidence type="ECO:0000256" key="2">
    <source>
        <dbReference type="SAM" id="SignalP"/>
    </source>
</evidence>
<feature type="compositionally biased region" description="Low complexity" evidence="1">
    <location>
        <begin position="252"/>
        <end position="273"/>
    </location>
</feature>
<keyword evidence="4" id="KW-1185">Reference proteome</keyword>
<feature type="signal peptide" evidence="2">
    <location>
        <begin position="1"/>
        <end position="31"/>
    </location>
</feature>
<feature type="chain" id="PRO_5040967719" description="Chitin-binding type-4 domain-containing protein" evidence="2">
    <location>
        <begin position="32"/>
        <end position="335"/>
    </location>
</feature>
<dbReference type="OrthoDB" id="2342176at2759"/>
<feature type="compositionally biased region" description="Gly residues" evidence="1">
    <location>
        <begin position="224"/>
        <end position="235"/>
    </location>
</feature>
<reference evidence="3" key="1">
    <citation type="submission" date="2022-07" db="EMBL/GenBank/DDBJ databases">
        <title>Phylogenomic reconstructions and comparative analyses of Kickxellomycotina fungi.</title>
        <authorList>
            <person name="Reynolds N.K."/>
            <person name="Stajich J.E."/>
            <person name="Barry K."/>
            <person name="Grigoriev I.V."/>
            <person name="Crous P."/>
            <person name="Smith M.E."/>
        </authorList>
    </citation>
    <scope>NUCLEOTIDE SEQUENCE</scope>
    <source>
        <strain evidence="3">RSA 861</strain>
    </source>
</reference>
<dbReference type="Gene3D" id="2.70.50.70">
    <property type="match status" value="1"/>
</dbReference>
<dbReference type="EMBL" id="JANBPT010001477">
    <property type="protein sequence ID" value="KAJ1907412.1"/>
    <property type="molecule type" value="Genomic_DNA"/>
</dbReference>
<protein>
    <recommendedName>
        <fullName evidence="5">Chitin-binding type-4 domain-containing protein</fullName>
    </recommendedName>
</protein>
<dbReference type="PANTHER" id="PTHR36182:SF1">
    <property type="entry name" value="PROTEIN, PUTATIVE (AFU_ORTHOLOGUE AFUA_6G10930)-RELATED"/>
    <property type="match status" value="1"/>
</dbReference>
<sequence>MTFSREYRLPSLVMLKYTVLALSILVASTMAHMKPNSPCMRGSTLASCGYSSPNYDLASPIGSGGSVYLPICHHTTPYPKAVATYQAGSSIAVVFAEGGATHGGGHCEFALSYDGGTTFVVLLTVLRTCFLNGRTFNVPVPATAPTGDRVVLSWSWVNAIGNREFYQTCSDIAIQGQATGGSITGPPMLTPNYGSGPAIGEFGNANQDDGSRYYTARPNIVVTGGGGAGGSGGGSSTLPSPPASTKAPPPSSTKVSPTLTTSERGPSASTARPTPSPSPGGGNAAHPPGWSCEDAGKSPNLIANANGNIFIIRCAGGLLCYNLGGGPYCDYASRA</sequence>
<gene>
    <name evidence="3" type="ORF">IWQ60_011871</name>
</gene>
<dbReference type="PANTHER" id="PTHR36182">
    <property type="entry name" value="PROTEIN, PUTATIVE (AFU_ORTHOLOGUE AFUA_6G10930)-RELATED"/>
    <property type="match status" value="1"/>
</dbReference>
<organism evidence="3 4">
    <name type="scientific">Tieghemiomyces parasiticus</name>
    <dbReference type="NCBI Taxonomy" id="78921"/>
    <lineage>
        <taxon>Eukaryota</taxon>
        <taxon>Fungi</taxon>
        <taxon>Fungi incertae sedis</taxon>
        <taxon>Zoopagomycota</taxon>
        <taxon>Kickxellomycotina</taxon>
        <taxon>Dimargaritomycetes</taxon>
        <taxon>Dimargaritales</taxon>
        <taxon>Dimargaritaceae</taxon>
        <taxon>Tieghemiomyces</taxon>
    </lineage>
</organism>
<evidence type="ECO:0000313" key="3">
    <source>
        <dbReference type="EMBL" id="KAJ1907412.1"/>
    </source>
</evidence>
<evidence type="ECO:0008006" key="5">
    <source>
        <dbReference type="Google" id="ProtNLM"/>
    </source>
</evidence>
<dbReference type="AlphaFoldDB" id="A0A9W7ZM21"/>
<name>A0A9W7ZM21_9FUNG</name>
<dbReference type="Proteomes" id="UP001150569">
    <property type="component" value="Unassembled WGS sequence"/>
</dbReference>
<evidence type="ECO:0000256" key="1">
    <source>
        <dbReference type="SAM" id="MobiDB-lite"/>
    </source>
</evidence>
<feature type="region of interest" description="Disordered" evidence="1">
    <location>
        <begin position="224"/>
        <end position="292"/>
    </location>
</feature>
<evidence type="ECO:0000313" key="4">
    <source>
        <dbReference type="Proteomes" id="UP001150569"/>
    </source>
</evidence>
<keyword evidence="2" id="KW-0732">Signal</keyword>
<accession>A0A9W7ZM21</accession>
<feature type="region of interest" description="Disordered" evidence="1">
    <location>
        <begin position="183"/>
        <end position="204"/>
    </location>
</feature>
<proteinExistence type="predicted"/>
<feature type="compositionally biased region" description="Pro residues" evidence="1">
    <location>
        <begin position="239"/>
        <end position="251"/>
    </location>
</feature>
<comment type="caution">
    <text evidence="3">The sequence shown here is derived from an EMBL/GenBank/DDBJ whole genome shotgun (WGS) entry which is preliminary data.</text>
</comment>